<evidence type="ECO:0000313" key="4">
    <source>
        <dbReference type="WBParaSite" id="PTRK_0000089100.1"/>
    </source>
</evidence>
<name>A0A0N4Z1Z5_PARTI</name>
<feature type="compositionally biased region" description="Basic and acidic residues" evidence="1">
    <location>
        <begin position="1"/>
        <end position="20"/>
    </location>
</feature>
<feature type="region of interest" description="Disordered" evidence="1">
    <location>
        <begin position="1"/>
        <end position="30"/>
    </location>
</feature>
<dbReference type="Proteomes" id="UP000038045">
    <property type="component" value="Unplaced"/>
</dbReference>
<protein>
    <submittedName>
        <fullName evidence="4">Major sperm protein</fullName>
    </submittedName>
</protein>
<dbReference type="WBParaSite" id="PTRK_0000089100.1">
    <property type="protein sequence ID" value="PTRK_0000089100.1"/>
    <property type="gene ID" value="PTRK_0000089100"/>
</dbReference>
<keyword evidence="3" id="KW-1185">Reference proteome</keyword>
<dbReference type="STRING" id="131310.A0A0N4Z1Z5"/>
<keyword evidence="2" id="KW-0472">Membrane</keyword>
<dbReference type="AlphaFoldDB" id="A0A0N4Z1Z5"/>
<keyword evidence="2" id="KW-0812">Transmembrane</keyword>
<organism evidence="3 4">
    <name type="scientific">Parastrongyloides trichosuri</name>
    <name type="common">Possum-specific nematode worm</name>
    <dbReference type="NCBI Taxonomy" id="131310"/>
    <lineage>
        <taxon>Eukaryota</taxon>
        <taxon>Metazoa</taxon>
        <taxon>Ecdysozoa</taxon>
        <taxon>Nematoda</taxon>
        <taxon>Chromadorea</taxon>
        <taxon>Rhabditida</taxon>
        <taxon>Tylenchina</taxon>
        <taxon>Panagrolaimomorpha</taxon>
        <taxon>Strongyloidoidea</taxon>
        <taxon>Strongyloididae</taxon>
        <taxon>Parastrongyloides</taxon>
    </lineage>
</organism>
<dbReference type="SUPFAM" id="SSF49354">
    <property type="entry name" value="PapD-like"/>
    <property type="match status" value="1"/>
</dbReference>
<feature type="transmembrane region" description="Helical" evidence="2">
    <location>
        <begin position="222"/>
        <end position="243"/>
    </location>
</feature>
<sequence>MNEKSIDINIEKKDDSKKEQTTQSLDTTISNTTPFKDKKILLPLLKQGKPIITPSVLTTTERLIQTIKFNIIATAEDVAMVKFVLCNLSTTGLKFRLKSNQNDCVTCRPSSYGVIKPKENYEIILTWYRQPTFNSWVDVPALKMILESCLDTKNPEEEEESRSLIKFLGAVSTADPCNIEDIPTEQLLLDSRIGNPSDKTRRVKRKTSTSSMNKMKDDQEELAANIFYAFLFLIFLLIINYGLSRK</sequence>
<feature type="compositionally biased region" description="Polar residues" evidence="1">
    <location>
        <begin position="21"/>
        <end position="30"/>
    </location>
</feature>
<evidence type="ECO:0000256" key="1">
    <source>
        <dbReference type="SAM" id="MobiDB-lite"/>
    </source>
</evidence>
<accession>A0A0N4Z1Z5</accession>
<dbReference type="InterPro" id="IPR008962">
    <property type="entry name" value="PapD-like_sf"/>
</dbReference>
<evidence type="ECO:0000256" key="2">
    <source>
        <dbReference type="SAM" id="Phobius"/>
    </source>
</evidence>
<evidence type="ECO:0000313" key="3">
    <source>
        <dbReference type="Proteomes" id="UP000038045"/>
    </source>
</evidence>
<reference evidence="4" key="1">
    <citation type="submission" date="2017-02" db="UniProtKB">
        <authorList>
            <consortium name="WormBaseParasite"/>
        </authorList>
    </citation>
    <scope>IDENTIFICATION</scope>
</reference>
<proteinExistence type="predicted"/>
<keyword evidence="2" id="KW-1133">Transmembrane helix</keyword>